<accession>X1E2Q0</accession>
<dbReference type="InterPro" id="IPR036086">
    <property type="entry name" value="ParB/Sulfiredoxin_sf"/>
</dbReference>
<dbReference type="Gene3D" id="3.90.1530.10">
    <property type="entry name" value="Conserved hypothetical protein from pyrococcus furiosus pfu- 392566-001, ParB domain"/>
    <property type="match status" value="1"/>
</dbReference>
<proteinExistence type="predicted"/>
<sequence length="227" mass="25417">MVKRIKISKVVSDYNFYPRQYVNSYHADEIVEALKAGVHMPPITVDKSSYRVIDGWHRIEASRRLWGGDAEIDADLKEYASEAEMFQDAIRLNASHGQSLSRIDEAHCLAKAKEFQLEQAVVATLLNITMERAEELVSNRLAISPDGPIVLKGSTAFLAGRRLTQEQVDYNKKAGGLPQTFYINQVIAMLEGDSVNWDNVRVISGLKKLSELLKTELKPVSSVARRG</sequence>
<gene>
    <name evidence="1" type="ORF">S03H2_09838</name>
</gene>
<dbReference type="AlphaFoldDB" id="X1E2Q0"/>
<protein>
    <submittedName>
        <fullName evidence="1">Uncharacterized protein</fullName>
    </submittedName>
</protein>
<organism evidence="1">
    <name type="scientific">marine sediment metagenome</name>
    <dbReference type="NCBI Taxonomy" id="412755"/>
    <lineage>
        <taxon>unclassified sequences</taxon>
        <taxon>metagenomes</taxon>
        <taxon>ecological metagenomes</taxon>
    </lineage>
</organism>
<name>X1E2Q0_9ZZZZ</name>
<evidence type="ECO:0000313" key="1">
    <source>
        <dbReference type="EMBL" id="GAH26827.1"/>
    </source>
</evidence>
<reference evidence="1" key="1">
    <citation type="journal article" date="2014" name="Front. Microbiol.">
        <title>High frequency of phylogenetically diverse reductive dehalogenase-homologous genes in deep subseafloor sedimentary metagenomes.</title>
        <authorList>
            <person name="Kawai M."/>
            <person name="Futagami T."/>
            <person name="Toyoda A."/>
            <person name="Takaki Y."/>
            <person name="Nishi S."/>
            <person name="Hori S."/>
            <person name="Arai W."/>
            <person name="Tsubouchi T."/>
            <person name="Morono Y."/>
            <person name="Uchiyama I."/>
            <person name="Ito T."/>
            <person name="Fujiyama A."/>
            <person name="Inagaki F."/>
            <person name="Takami H."/>
        </authorList>
    </citation>
    <scope>NUCLEOTIDE SEQUENCE</scope>
    <source>
        <strain evidence="1">Expedition CK06-06</strain>
    </source>
</reference>
<dbReference type="SUPFAM" id="SSF110849">
    <property type="entry name" value="ParB/Sulfiredoxin"/>
    <property type="match status" value="1"/>
</dbReference>
<comment type="caution">
    <text evidence="1">The sequence shown here is derived from an EMBL/GenBank/DDBJ whole genome shotgun (WGS) entry which is preliminary data.</text>
</comment>
<dbReference type="EMBL" id="BARU01005108">
    <property type="protein sequence ID" value="GAH26827.1"/>
    <property type="molecule type" value="Genomic_DNA"/>
</dbReference>